<dbReference type="GO" id="GO:0016787">
    <property type="term" value="F:hydrolase activity"/>
    <property type="evidence" value="ECO:0007669"/>
    <property type="project" value="UniProtKB-KW"/>
</dbReference>
<dbReference type="InterPro" id="IPR007560">
    <property type="entry name" value="Restrct_endonuc_IV_Mrr"/>
</dbReference>
<dbReference type="InterPro" id="IPR027417">
    <property type="entry name" value="P-loop_NTPase"/>
</dbReference>
<proteinExistence type="predicted"/>
<dbReference type="GO" id="GO:0004519">
    <property type="term" value="F:endonuclease activity"/>
    <property type="evidence" value="ECO:0007669"/>
    <property type="project" value="UniProtKB-KW"/>
</dbReference>
<sequence length="752" mass="86061">MDEFDLGRLTDFDFEELCKDLFEVVLDCPLEVFARGRDGGIDLRYISPASEDTTIIQCKHWMRSGRNALIRHLRKEELAKVERLGPDRYLLATTVQLTVGAKDEIAAIFSGCLRSPGDVYGAQEIVALLRRNPEVVRRHIRLWLASSAILSSLINRDVLHRSRVLALDIDESLRRFVPHEGSDHARRLLNNQHSCLIVGPPGVGKTTLAHVLLADYQAKGFTMIEATNHLEDVHRMWNDDEKQIFFVDDFVGQTTLDETAARLANQELPRLLRMIRKSSTKRLVLTCRNYLIIQAREHHERLDEPALSPYECSIDAAGFASTIRAEIFYNHIYFSDLAPRERAQLARPDVYRYIISHRNYSPRLLEHALAEVTTLPPEEYGNIAHIVIRNLENPAHLWERLIEEVLDADELALVLVLYTANRSASHDRLRDAWRAHLSIVANSDTDRRFRRSLRRLEPLIVRVNDDVDERRVAFSNPSIVDFLHNHLARNSEIVGTLFDSALFLDQLVTIWTSSSAWWVRDTLRDAVTSHMDRLRDAVVRVGDLDALLGEYRTTDHEATVAEFIIALGEFDQSPELAAAGIDVLDEVIEAYRPSVGTLYQLTVDVAKSSIPAWRRYAQELANITYSAAIDGIREWEDAQRLEAILNDLAELSPRVAELGEEELNVKKLAMGIEELEKWTDDNYEPDIDQDTLEAILEFLDFEAHGLDDEYDRARNYFDRTSKPEDAPPVEVSRTFAHNPSRIEAMFSTFRRD</sequence>
<evidence type="ECO:0000259" key="1">
    <source>
        <dbReference type="Pfam" id="PF04471"/>
    </source>
</evidence>
<feature type="domain" description="Novel STAND NTPase 3" evidence="2">
    <location>
        <begin position="176"/>
        <end position="334"/>
    </location>
</feature>
<dbReference type="InterPro" id="IPR049050">
    <property type="entry name" value="nSTAND3"/>
</dbReference>
<name>A0ABW5FK70_9PSEU</name>
<dbReference type="Pfam" id="PF20720">
    <property type="entry name" value="nSTAND3"/>
    <property type="match status" value="1"/>
</dbReference>
<protein>
    <submittedName>
        <fullName evidence="3">Restriction endonuclease</fullName>
        <ecNumber evidence="3">3.1.21.-</ecNumber>
    </submittedName>
</protein>
<keyword evidence="3" id="KW-0540">Nuclease</keyword>
<evidence type="ECO:0000313" key="4">
    <source>
        <dbReference type="Proteomes" id="UP001597417"/>
    </source>
</evidence>
<reference evidence="4" key="1">
    <citation type="journal article" date="2019" name="Int. J. Syst. Evol. Microbiol.">
        <title>The Global Catalogue of Microorganisms (GCM) 10K type strain sequencing project: providing services to taxonomists for standard genome sequencing and annotation.</title>
        <authorList>
            <consortium name="The Broad Institute Genomics Platform"/>
            <consortium name="The Broad Institute Genome Sequencing Center for Infectious Disease"/>
            <person name="Wu L."/>
            <person name="Ma J."/>
        </authorList>
    </citation>
    <scope>NUCLEOTIDE SEQUENCE [LARGE SCALE GENOMIC DNA]</scope>
    <source>
        <strain evidence="4">CGMCC 4.7645</strain>
    </source>
</reference>
<keyword evidence="4" id="KW-1185">Reference proteome</keyword>
<feature type="domain" description="Restriction endonuclease type IV Mrr" evidence="1">
    <location>
        <begin position="9"/>
        <end position="107"/>
    </location>
</feature>
<organism evidence="3 4">
    <name type="scientific">Amycolatopsis pigmentata</name>
    <dbReference type="NCBI Taxonomy" id="450801"/>
    <lineage>
        <taxon>Bacteria</taxon>
        <taxon>Bacillati</taxon>
        <taxon>Actinomycetota</taxon>
        <taxon>Actinomycetes</taxon>
        <taxon>Pseudonocardiales</taxon>
        <taxon>Pseudonocardiaceae</taxon>
        <taxon>Amycolatopsis</taxon>
    </lineage>
</organism>
<evidence type="ECO:0000259" key="2">
    <source>
        <dbReference type="Pfam" id="PF20720"/>
    </source>
</evidence>
<evidence type="ECO:0000313" key="3">
    <source>
        <dbReference type="EMBL" id="MFD2415403.1"/>
    </source>
</evidence>
<dbReference type="EMBL" id="JBHUKR010000004">
    <property type="protein sequence ID" value="MFD2415403.1"/>
    <property type="molecule type" value="Genomic_DNA"/>
</dbReference>
<dbReference type="Gene3D" id="3.40.1350.10">
    <property type="match status" value="1"/>
</dbReference>
<comment type="caution">
    <text evidence="3">The sequence shown here is derived from an EMBL/GenBank/DDBJ whole genome shotgun (WGS) entry which is preliminary data.</text>
</comment>
<dbReference type="InterPro" id="IPR011856">
    <property type="entry name" value="tRNA_endonuc-like_dom_sf"/>
</dbReference>
<accession>A0ABW5FK70</accession>
<dbReference type="EC" id="3.1.21.-" evidence="3"/>
<dbReference type="SUPFAM" id="SSF52540">
    <property type="entry name" value="P-loop containing nucleoside triphosphate hydrolases"/>
    <property type="match status" value="1"/>
</dbReference>
<dbReference type="RefSeq" id="WP_378261166.1">
    <property type="nucleotide sequence ID" value="NZ_JBHUKR010000004.1"/>
</dbReference>
<keyword evidence="3" id="KW-0255">Endonuclease</keyword>
<dbReference type="Pfam" id="PF04471">
    <property type="entry name" value="Mrr_cat"/>
    <property type="match status" value="1"/>
</dbReference>
<dbReference type="Gene3D" id="3.40.50.300">
    <property type="entry name" value="P-loop containing nucleotide triphosphate hydrolases"/>
    <property type="match status" value="1"/>
</dbReference>
<keyword evidence="3" id="KW-0378">Hydrolase</keyword>
<gene>
    <name evidence="3" type="ORF">ACFSXZ_03575</name>
</gene>
<dbReference type="Proteomes" id="UP001597417">
    <property type="component" value="Unassembled WGS sequence"/>
</dbReference>